<dbReference type="InterPro" id="IPR025857">
    <property type="entry name" value="MacB_PCD"/>
</dbReference>
<feature type="transmembrane region" description="Helical" evidence="6">
    <location>
        <begin position="389"/>
        <end position="409"/>
    </location>
</feature>
<dbReference type="PANTHER" id="PTHR43738:SF2">
    <property type="entry name" value="ABC TRANSPORTER PERMEASE"/>
    <property type="match status" value="1"/>
</dbReference>
<dbReference type="Pfam" id="PF02687">
    <property type="entry name" value="FtsX"/>
    <property type="match status" value="1"/>
</dbReference>
<dbReference type="Pfam" id="PF12704">
    <property type="entry name" value="MacB_PCD"/>
    <property type="match status" value="1"/>
</dbReference>
<dbReference type="InterPro" id="IPR051125">
    <property type="entry name" value="ABC-4/HrtB_transporter"/>
</dbReference>
<comment type="subcellular location">
    <subcellularLocation>
        <location evidence="1">Cell membrane</location>
        <topology evidence="1">Multi-pass membrane protein</topology>
    </subcellularLocation>
</comment>
<accession>A0A937VWH5</accession>
<evidence type="ECO:0000256" key="1">
    <source>
        <dbReference type="ARBA" id="ARBA00004651"/>
    </source>
</evidence>
<gene>
    <name evidence="9" type="ORF">FJZ47_00110</name>
</gene>
<keyword evidence="5 6" id="KW-0472">Membrane</keyword>
<feature type="transmembrane region" description="Helical" evidence="6">
    <location>
        <begin position="294"/>
        <end position="315"/>
    </location>
</feature>
<name>A0A937VWH5_UNCTE</name>
<evidence type="ECO:0000256" key="4">
    <source>
        <dbReference type="ARBA" id="ARBA00022989"/>
    </source>
</evidence>
<dbReference type="EMBL" id="VGLS01000002">
    <property type="protein sequence ID" value="MBM3222197.1"/>
    <property type="molecule type" value="Genomic_DNA"/>
</dbReference>
<reference evidence="9" key="1">
    <citation type="submission" date="2019-03" db="EMBL/GenBank/DDBJ databases">
        <title>Lake Tanganyika Metagenome-Assembled Genomes (MAGs).</title>
        <authorList>
            <person name="Tran P."/>
        </authorList>
    </citation>
    <scope>NUCLEOTIDE SEQUENCE</scope>
    <source>
        <strain evidence="9">K_DeepCast_65m_m2_066</strain>
    </source>
</reference>
<feature type="domain" description="ABC3 transporter permease C-terminal" evidence="7">
    <location>
        <begin position="294"/>
        <end position="408"/>
    </location>
</feature>
<sequence>MILLSLAWKSLKNRKLTTSLTLFSIALSVGLLIGVEHVRRGVREHFSHTISQTDLIVGARGGTLQLLLYAVFGMGTATNNISYATYDKLRQHPAVKWTIPYSLGDSHRGFRVIGTTEDFYKEYRYRQDRQLVFAAGKPASEVFDVVLGHTVAQQLGYTLGDAIVVAHGVTSGRGIIQHDDKPFRVVGILRQTATPVDRALYITLEGMEAMHIDWQAGAPPRPGEAISAAQIRKETIQVQQITAFLLRTKSRMETLRLQREINTFADEPLMTIIPGVALSELWRTVGYAEDALKVVTIFVMVVGLLGMLMALYTSLHERRREMAILRAVGVGPWKILSLLILESGLLSMLGSLGGVVLVYSLLLIFQPIIEKAFGLYLPLMTLSGVEYVYLALTILGGCAIGLIPALKAYRNTLADGLSMRL</sequence>
<feature type="domain" description="MacB-like periplasmic core" evidence="8">
    <location>
        <begin position="18"/>
        <end position="211"/>
    </location>
</feature>
<keyword evidence="3 6" id="KW-0812">Transmembrane</keyword>
<dbReference type="GO" id="GO:0005886">
    <property type="term" value="C:plasma membrane"/>
    <property type="evidence" value="ECO:0007669"/>
    <property type="project" value="UniProtKB-SubCell"/>
</dbReference>
<evidence type="ECO:0000259" key="8">
    <source>
        <dbReference type="Pfam" id="PF12704"/>
    </source>
</evidence>
<evidence type="ECO:0000256" key="3">
    <source>
        <dbReference type="ARBA" id="ARBA00022692"/>
    </source>
</evidence>
<proteinExistence type="predicted"/>
<feature type="transmembrane region" description="Helical" evidence="6">
    <location>
        <begin position="336"/>
        <end position="369"/>
    </location>
</feature>
<dbReference type="PANTHER" id="PTHR43738">
    <property type="entry name" value="ABC TRANSPORTER, MEMBRANE PROTEIN"/>
    <property type="match status" value="1"/>
</dbReference>
<dbReference type="AlphaFoldDB" id="A0A937VWH5"/>
<keyword evidence="2" id="KW-1003">Cell membrane</keyword>
<keyword evidence="4 6" id="KW-1133">Transmembrane helix</keyword>
<evidence type="ECO:0000256" key="6">
    <source>
        <dbReference type="SAM" id="Phobius"/>
    </source>
</evidence>
<protein>
    <submittedName>
        <fullName evidence="9">FtsX-like permease family protein</fullName>
    </submittedName>
</protein>
<evidence type="ECO:0000313" key="10">
    <source>
        <dbReference type="Proteomes" id="UP000712673"/>
    </source>
</evidence>
<organism evidence="9 10">
    <name type="scientific">Tectimicrobiota bacterium</name>
    <dbReference type="NCBI Taxonomy" id="2528274"/>
    <lineage>
        <taxon>Bacteria</taxon>
        <taxon>Pseudomonadati</taxon>
        <taxon>Nitrospinota/Tectimicrobiota group</taxon>
        <taxon>Candidatus Tectimicrobiota</taxon>
    </lineage>
</organism>
<evidence type="ECO:0000313" key="9">
    <source>
        <dbReference type="EMBL" id="MBM3222197.1"/>
    </source>
</evidence>
<evidence type="ECO:0000256" key="2">
    <source>
        <dbReference type="ARBA" id="ARBA00022475"/>
    </source>
</evidence>
<comment type="caution">
    <text evidence="9">The sequence shown here is derived from an EMBL/GenBank/DDBJ whole genome shotgun (WGS) entry which is preliminary data.</text>
</comment>
<dbReference type="Proteomes" id="UP000712673">
    <property type="component" value="Unassembled WGS sequence"/>
</dbReference>
<evidence type="ECO:0000256" key="5">
    <source>
        <dbReference type="ARBA" id="ARBA00023136"/>
    </source>
</evidence>
<dbReference type="InterPro" id="IPR003838">
    <property type="entry name" value="ABC3_permease_C"/>
</dbReference>
<evidence type="ECO:0000259" key="7">
    <source>
        <dbReference type="Pfam" id="PF02687"/>
    </source>
</evidence>